<accession>A0A7W9HUD1</accession>
<dbReference type="GO" id="GO:0016810">
    <property type="term" value="F:hydrolase activity, acting on carbon-nitrogen (but not peptide) bonds"/>
    <property type="evidence" value="ECO:0007669"/>
    <property type="project" value="InterPro"/>
</dbReference>
<dbReference type="InterPro" id="IPR013108">
    <property type="entry name" value="Amidohydro_3"/>
</dbReference>
<dbReference type="InterPro" id="IPR011059">
    <property type="entry name" value="Metal-dep_hydrolase_composite"/>
</dbReference>
<dbReference type="PANTHER" id="PTHR22642">
    <property type="entry name" value="IMIDAZOLONEPROPIONASE"/>
    <property type="match status" value="1"/>
</dbReference>
<dbReference type="RefSeq" id="WP_312869747.1">
    <property type="nucleotide sequence ID" value="NZ_JACHMO010000001.1"/>
</dbReference>
<dbReference type="PANTHER" id="PTHR22642:SF2">
    <property type="entry name" value="PROTEIN LONG AFTER FAR-RED 3"/>
    <property type="match status" value="1"/>
</dbReference>
<dbReference type="SUPFAM" id="SSF51556">
    <property type="entry name" value="Metallo-dependent hydrolases"/>
    <property type="match status" value="1"/>
</dbReference>
<dbReference type="Gene3D" id="3.20.20.140">
    <property type="entry name" value="Metal-dependent hydrolases"/>
    <property type="match status" value="1"/>
</dbReference>
<dbReference type="Gene3D" id="2.30.40.10">
    <property type="entry name" value="Urease, subunit C, domain 1"/>
    <property type="match status" value="1"/>
</dbReference>
<dbReference type="Pfam" id="PF07969">
    <property type="entry name" value="Amidohydro_3"/>
    <property type="match status" value="1"/>
</dbReference>
<reference evidence="2 3" key="1">
    <citation type="submission" date="2020-08" db="EMBL/GenBank/DDBJ databases">
        <title>Sequencing the genomes of 1000 actinobacteria strains.</title>
        <authorList>
            <person name="Klenk H.-P."/>
        </authorList>
    </citation>
    <scope>NUCLEOTIDE SEQUENCE [LARGE SCALE GENOMIC DNA]</scope>
    <source>
        <strain evidence="2 3">DSM 45486</strain>
    </source>
</reference>
<protein>
    <submittedName>
        <fullName evidence="2">Putative amidohydrolase YtcJ</fullName>
    </submittedName>
</protein>
<dbReference type="SUPFAM" id="SSF51338">
    <property type="entry name" value="Composite domain of metallo-dependent hydrolases"/>
    <property type="match status" value="1"/>
</dbReference>
<evidence type="ECO:0000259" key="1">
    <source>
        <dbReference type="Pfam" id="PF07969"/>
    </source>
</evidence>
<keyword evidence="3" id="KW-1185">Reference proteome</keyword>
<comment type="caution">
    <text evidence="2">The sequence shown here is derived from an EMBL/GenBank/DDBJ whole genome shotgun (WGS) entry which is preliminary data.</text>
</comment>
<dbReference type="InterPro" id="IPR033932">
    <property type="entry name" value="YtcJ-like"/>
</dbReference>
<feature type="domain" description="Amidohydrolase 3" evidence="1">
    <location>
        <begin position="46"/>
        <end position="519"/>
    </location>
</feature>
<evidence type="ECO:0000313" key="2">
    <source>
        <dbReference type="EMBL" id="MBB5808148.1"/>
    </source>
</evidence>
<dbReference type="CDD" id="cd01300">
    <property type="entry name" value="YtcJ_like"/>
    <property type="match status" value="1"/>
</dbReference>
<dbReference type="EMBL" id="JACHMO010000001">
    <property type="protein sequence ID" value="MBB5808148.1"/>
    <property type="molecule type" value="Genomic_DNA"/>
</dbReference>
<dbReference type="AlphaFoldDB" id="A0A7W9HUD1"/>
<dbReference type="Proteomes" id="UP000552097">
    <property type="component" value="Unassembled WGS sequence"/>
</dbReference>
<evidence type="ECO:0000313" key="3">
    <source>
        <dbReference type="Proteomes" id="UP000552097"/>
    </source>
</evidence>
<keyword evidence="2" id="KW-0378">Hydrolase</keyword>
<dbReference type="InterPro" id="IPR032466">
    <property type="entry name" value="Metal_Hydrolase"/>
</dbReference>
<organism evidence="2 3">
    <name type="scientific">Saccharothrix ecbatanensis</name>
    <dbReference type="NCBI Taxonomy" id="1105145"/>
    <lineage>
        <taxon>Bacteria</taxon>
        <taxon>Bacillati</taxon>
        <taxon>Actinomycetota</taxon>
        <taxon>Actinomycetes</taxon>
        <taxon>Pseudonocardiales</taxon>
        <taxon>Pseudonocardiaceae</taxon>
        <taxon>Saccharothrix</taxon>
    </lineage>
</organism>
<proteinExistence type="predicted"/>
<sequence>MILDLKLVGGRVVTMDPAWPVASVIGVWAGRIVGLDDDVAHLPARRVVDVDGAVVLPGFVDAHNHLAWAGRAARTVDVSSCVSVEQVLDVLRGVHRSSGWVEVAGYDHRALDRPLTSRDLDLIGPRIYVQDLSGHACVVSGDVLAVLPGSALREAQRDASGALTGFLAEGAQTAVRALRLPYSLDDIAADIEAGARQCLREGIVLAAEAGVGGGLIASSPLEIEAYQRASLPIRVQLMVSADRLEPVSAHVSDGIRRAVPLGLRTGLGDDWLSIGALKLWTDGGMMARTAALTWPYEGMDTAGQLQDDPELMHAAIVDGHAAGWQLAVHAIGDRAVDFALDALSEAQHAVPREDARHRIEHCGLVRPEQLDRIAELNVIPVIQPTFLWAYGNDYAEIMGPERAPWMYRGKGFLDRGIVVAGSSDRPVADGNPLRAIQFMVERRSKEGRPIGPDEAVTVEQAIAAYTIGAAYACRREHALGTITPGKLADFAVLDADPLTCDVSDIGDIGVRATVVNGVFAHDPARFAPD</sequence>
<gene>
    <name evidence="2" type="ORF">F4560_007916</name>
</gene>
<name>A0A7W9HUD1_9PSEU</name>
<dbReference type="Gene3D" id="3.10.310.70">
    <property type="match status" value="1"/>
</dbReference>